<name>A0A5P1RFV7_9GAMM</name>
<evidence type="ECO:0000259" key="2">
    <source>
        <dbReference type="Pfam" id="PF01243"/>
    </source>
</evidence>
<dbReference type="GO" id="GO:0070967">
    <property type="term" value="F:coenzyme F420 binding"/>
    <property type="evidence" value="ECO:0007669"/>
    <property type="project" value="TreeGrafter"/>
</dbReference>
<organism evidence="3 4">
    <name type="scientific">Neptunomonas concharum</name>
    <dbReference type="NCBI Taxonomy" id="1031538"/>
    <lineage>
        <taxon>Bacteria</taxon>
        <taxon>Pseudomonadati</taxon>
        <taxon>Pseudomonadota</taxon>
        <taxon>Gammaproteobacteria</taxon>
        <taxon>Oceanospirillales</taxon>
        <taxon>Oceanospirillaceae</taxon>
        <taxon>Neptunomonas</taxon>
    </lineage>
</organism>
<dbReference type="RefSeq" id="WP_138988027.1">
    <property type="nucleotide sequence ID" value="NZ_CP043869.1"/>
</dbReference>
<evidence type="ECO:0000313" key="4">
    <source>
        <dbReference type="Proteomes" id="UP000324760"/>
    </source>
</evidence>
<dbReference type="Pfam" id="PF01243">
    <property type="entry name" value="PNPOx_N"/>
    <property type="match status" value="1"/>
</dbReference>
<dbReference type="AlphaFoldDB" id="A0A5P1RFV7"/>
<dbReference type="SUPFAM" id="SSF50475">
    <property type="entry name" value="FMN-binding split barrel"/>
    <property type="match status" value="1"/>
</dbReference>
<accession>A0A5P1RFV7</accession>
<dbReference type="OrthoDB" id="5345368at2"/>
<keyword evidence="1" id="KW-0560">Oxidoreductase</keyword>
<evidence type="ECO:0000313" key="3">
    <source>
        <dbReference type="EMBL" id="QEQ98155.1"/>
    </source>
</evidence>
<dbReference type="GO" id="GO:0016627">
    <property type="term" value="F:oxidoreductase activity, acting on the CH-CH group of donors"/>
    <property type="evidence" value="ECO:0007669"/>
    <property type="project" value="TreeGrafter"/>
</dbReference>
<dbReference type="PANTHER" id="PTHR35176:SF6">
    <property type="entry name" value="HEME OXYGENASE HI_0854-RELATED"/>
    <property type="match status" value="1"/>
</dbReference>
<dbReference type="InterPro" id="IPR014419">
    <property type="entry name" value="HutZ"/>
</dbReference>
<gene>
    <name evidence="3" type="ORF">F0U83_16345</name>
</gene>
<dbReference type="EMBL" id="CP043869">
    <property type="protein sequence ID" value="QEQ98155.1"/>
    <property type="molecule type" value="Genomic_DNA"/>
</dbReference>
<evidence type="ECO:0000256" key="1">
    <source>
        <dbReference type="ARBA" id="ARBA00023002"/>
    </source>
</evidence>
<proteinExistence type="predicted"/>
<keyword evidence="4" id="KW-1185">Reference proteome</keyword>
<dbReference type="KEGG" id="ncu:F0U83_16345"/>
<sequence length="174" mass="19483">MSNPQHTQKIQQEVLDFINSRKSLQIASLMTDGETPYASYAPFALDQTCLYVLISEIAIHAINLATHPKASVMIIEDEDSAKELFARKRVSYQVSATHIAPDQAEWEHGINLLTHRHGQRIGNLSQLADFKLFRLTPEAGRYVKGFGRAFTLTGETLAGELVDHLRDGHKKRAS</sequence>
<dbReference type="Proteomes" id="UP000324760">
    <property type="component" value="Chromosome"/>
</dbReference>
<dbReference type="PANTHER" id="PTHR35176">
    <property type="entry name" value="HEME OXYGENASE HI_0854-RELATED"/>
    <property type="match status" value="1"/>
</dbReference>
<dbReference type="PIRSF" id="PIRSF004633">
    <property type="entry name" value="UCP_PLP_oxd"/>
    <property type="match status" value="1"/>
</dbReference>
<dbReference type="GO" id="GO:0005829">
    <property type="term" value="C:cytosol"/>
    <property type="evidence" value="ECO:0007669"/>
    <property type="project" value="TreeGrafter"/>
</dbReference>
<dbReference type="InterPro" id="IPR012349">
    <property type="entry name" value="Split_barrel_FMN-bd"/>
</dbReference>
<dbReference type="InterPro" id="IPR052019">
    <property type="entry name" value="F420H2_bilvrd_red/Heme_oxyg"/>
</dbReference>
<dbReference type="Gene3D" id="2.30.110.10">
    <property type="entry name" value="Electron Transport, Fmn-binding Protein, Chain A"/>
    <property type="match status" value="1"/>
</dbReference>
<protein>
    <submittedName>
        <fullName evidence="3">Heme utilization protein HutZ</fullName>
    </submittedName>
</protein>
<dbReference type="InterPro" id="IPR011576">
    <property type="entry name" value="Pyridox_Oxase_N"/>
</dbReference>
<reference evidence="3 4" key="1">
    <citation type="journal article" date="2019" name="Biochem. Eng. J.">
        <title>Metabolic engineering of the marine bacteria Neptunomonas concharum for the production of acetoin and meso-2,3-butanediol from acetate.</title>
        <authorList>
            <person name="Li W."/>
            <person name="Pu N."/>
            <person name="Liu C.-X."/>
            <person name="Yuan Q.-P."/>
            <person name="Li Z.-J."/>
        </authorList>
    </citation>
    <scope>NUCLEOTIDE SEQUENCE [LARGE SCALE GENOMIC DNA]</scope>
    <source>
        <strain evidence="3 4">JCM17730</strain>
    </source>
</reference>
<feature type="domain" description="Pyridoxamine 5'-phosphate oxidase N-terminal" evidence="2">
    <location>
        <begin position="11"/>
        <end position="143"/>
    </location>
</feature>